<keyword evidence="2" id="KW-0812">Transmembrane</keyword>
<gene>
    <name evidence="4" type="ORF">G3M56_008355</name>
</gene>
<evidence type="ECO:0000313" key="5">
    <source>
        <dbReference type="Proteomes" id="UP000475117"/>
    </source>
</evidence>
<evidence type="ECO:0000256" key="1">
    <source>
        <dbReference type="ARBA" id="ARBA00007613"/>
    </source>
</evidence>
<keyword evidence="2" id="KW-0472">Membrane</keyword>
<dbReference type="PANTHER" id="PTHR30203">
    <property type="entry name" value="OUTER MEMBRANE CATION EFFLUX PROTEIN"/>
    <property type="match status" value="1"/>
</dbReference>
<evidence type="ECO:0000313" key="4">
    <source>
        <dbReference type="EMBL" id="QQL43907.1"/>
    </source>
</evidence>
<dbReference type="Proteomes" id="UP000475117">
    <property type="component" value="Chromosome"/>
</dbReference>
<evidence type="ECO:0000256" key="3">
    <source>
        <dbReference type="SAM" id="Coils"/>
    </source>
</evidence>
<comment type="similarity">
    <text evidence="1 2">Belongs to the outer membrane factor (OMF) (TC 1.B.17) family.</text>
</comment>
<evidence type="ECO:0000256" key="2">
    <source>
        <dbReference type="RuleBase" id="RU362097"/>
    </source>
</evidence>
<keyword evidence="2" id="KW-0449">Lipoprotein</keyword>
<reference evidence="4 5" key="1">
    <citation type="submission" date="2020-12" db="EMBL/GenBank/DDBJ databases">
        <title>Sulforoseuscoccus oceanibium gen. nov., sp. nov., a representative of the phylum Verrucomicrobia with special cytoplasmic membrane, and proposal of Sulforoseuscoccusaceae fam. nov.</title>
        <authorList>
            <person name="Xi F."/>
        </authorList>
    </citation>
    <scope>NUCLEOTIDE SEQUENCE [LARGE SCALE GENOMIC DNA]</scope>
    <source>
        <strain evidence="4 5">T37</strain>
    </source>
</reference>
<feature type="coiled-coil region" evidence="3">
    <location>
        <begin position="235"/>
        <end position="269"/>
    </location>
</feature>
<protein>
    <submittedName>
        <fullName evidence="4">Efflux transporter outer membrane subunit</fullName>
    </submittedName>
</protein>
<keyword evidence="2" id="KW-0564">Palmitate</keyword>
<dbReference type="InterPro" id="IPR003423">
    <property type="entry name" value="OMP_efflux"/>
</dbReference>
<keyword evidence="2" id="KW-1134">Transmembrane beta strand</keyword>
<name>A0A6B3LAN2_9BACT</name>
<dbReference type="Gene3D" id="2.20.200.10">
    <property type="entry name" value="Outer membrane efflux proteins (OEP)"/>
    <property type="match status" value="1"/>
</dbReference>
<dbReference type="InterPro" id="IPR010131">
    <property type="entry name" value="MdtP/NodT-like"/>
</dbReference>
<keyword evidence="3" id="KW-0175">Coiled coil</keyword>
<comment type="subcellular location">
    <subcellularLocation>
        <location evidence="2">Cell membrane</location>
        <topology evidence="2">Lipid-anchor</topology>
    </subcellularLocation>
</comment>
<proteinExistence type="inferred from homology"/>
<dbReference type="SUPFAM" id="SSF56954">
    <property type="entry name" value="Outer membrane efflux proteins (OEP)"/>
    <property type="match status" value="1"/>
</dbReference>
<dbReference type="Pfam" id="PF02321">
    <property type="entry name" value="OEP"/>
    <property type="match status" value="2"/>
</dbReference>
<keyword evidence="5" id="KW-1185">Reference proteome</keyword>
<dbReference type="NCBIfam" id="TIGR01845">
    <property type="entry name" value="outer_NodT"/>
    <property type="match status" value="1"/>
</dbReference>
<dbReference type="Gene3D" id="1.20.1600.10">
    <property type="entry name" value="Outer membrane efflux proteins (OEP)"/>
    <property type="match status" value="1"/>
</dbReference>
<dbReference type="RefSeq" id="WP_164361980.1">
    <property type="nucleotide sequence ID" value="NZ_CP066776.1"/>
</dbReference>
<dbReference type="PROSITE" id="PS51257">
    <property type="entry name" value="PROKAR_LIPOPROTEIN"/>
    <property type="match status" value="1"/>
</dbReference>
<dbReference type="GO" id="GO:0015562">
    <property type="term" value="F:efflux transmembrane transporter activity"/>
    <property type="evidence" value="ECO:0007669"/>
    <property type="project" value="InterPro"/>
</dbReference>
<dbReference type="AlphaFoldDB" id="A0A6B3LAN2"/>
<dbReference type="GO" id="GO:0005886">
    <property type="term" value="C:plasma membrane"/>
    <property type="evidence" value="ECO:0007669"/>
    <property type="project" value="UniProtKB-SubCell"/>
</dbReference>
<accession>A0A6B3LAN2</accession>
<dbReference type="KEGG" id="soa:G3M56_008355"/>
<sequence>MNVRLYNSNALRVIALVVAGWSLTGCVGTAPDSRMDEVAVDVPKAWSESREAQRGVDQDWIARFGDKQLQALVKDAERANPDLRAAAARVMVAEKQAVAAGAGRRPLANLTVDGNRAKRNFIGFPIGGPGAGVATQTSNVFGLSFDVQWELDVWGRIRAGESAAVARAEAAAADYQAARVSLAAQVAKTYFGILEARMQVRTSREALEILKDTEEVVRQRFRSGQGDPGNVGGQLRLAMSDVEAAKADLAESEQRLEVLSRQLESLLGNYPNKRVLGDRDLPELKAVPPAGLPSELLQRRPDVLAAERRFAASGKSVSEAKRAIFPQIRLTGAGGTSTDVLNQLLNSDFGVWNLAGGIVQPILAGGQIRAAYDERLAREQEALAGLQRTVLDAFLEVENALANERWLRRREEATTRAFELAYEADQEARRAFRDGVGSILAVFESQRRMIGERRRQTAVRLLRLQNRIDLHLALGGDY</sequence>
<dbReference type="EMBL" id="CP066776">
    <property type="protein sequence ID" value="QQL43907.1"/>
    <property type="molecule type" value="Genomic_DNA"/>
</dbReference>
<organism evidence="4 5">
    <name type="scientific">Sulfuriroseicoccus oceanibius</name>
    <dbReference type="NCBI Taxonomy" id="2707525"/>
    <lineage>
        <taxon>Bacteria</taxon>
        <taxon>Pseudomonadati</taxon>
        <taxon>Verrucomicrobiota</taxon>
        <taxon>Verrucomicrobiia</taxon>
        <taxon>Verrucomicrobiales</taxon>
        <taxon>Verrucomicrobiaceae</taxon>
        <taxon>Sulfuriroseicoccus</taxon>
    </lineage>
</organism>